<feature type="domain" description="Secretion system C-terminal sorting" evidence="4">
    <location>
        <begin position="794"/>
        <end position="866"/>
    </location>
</feature>
<dbReference type="PANTHER" id="PTHR43399:SF4">
    <property type="entry name" value="CELL WALL-ASSOCIATED PROTEASE"/>
    <property type="match status" value="1"/>
</dbReference>
<dbReference type="Proteomes" id="UP001155483">
    <property type="component" value="Unassembled WGS sequence"/>
</dbReference>
<comment type="caution">
    <text evidence="5">The sequence shown here is derived from an EMBL/GenBank/DDBJ whole genome shotgun (WGS) entry which is preliminary data.</text>
</comment>
<dbReference type="InterPro" id="IPR051048">
    <property type="entry name" value="Peptidase_S8/S53_subtilisin"/>
</dbReference>
<evidence type="ECO:0000259" key="3">
    <source>
        <dbReference type="Pfam" id="PF00082"/>
    </source>
</evidence>
<proteinExistence type="inferred from homology"/>
<dbReference type="PANTHER" id="PTHR43399">
    <property type="entry name" value="SUBTILISIN-RELATED"/>
    <property type="match status" value="1"/>
</dbReference>
<dbReference type="InterPro" id="IPR008979">
    <property type="entry name" value="Galactose-bd-like_sf"/>
</dbReference>
<dbReference type="PROSITE" id="PS51892">
    <property type="entry name" value="SUBTILASE"/>
    <property type="match status" value="1"/>
</dbReference>
<dbReference type="Gene3D" id="2.60.120.380">
    <property type="match status" value="1"/>
</dbReference>
<evidence type="ECO:0000256" key="2">
    <source>
        <dbReference type="PROSITE-ProRule" id="PRU01240"/>
    </source>
</evidence>
<comment type="caution">
    <text evidence="2">Lacks conserved residue(s) required for the propagation of feature annotation.</text>
</comment>
<accession>A0A9X2XNH6</accession>
<gene>
    <name evidence="5" type="ORF">OCK74_03870</name>
</gene>
<dbReference type="AlphaFoldDB" id="A0A9X2XNH6"/>
<reference evidence="5" key="2">
    <citation type="submission" date="2023-04" db="EMBL/GenBank/DDBJ databases">
        <title>Paracnuella aquatica gen. nov., sp. nov., a member of the family Chitinophagaceae isolated from a hot spring.</title>
        <authorList>
            <person name="Wang C."/>
        </authorList>
    </citation>
    <scope>NUCLEOTIDE SEQUENCE</scope>
    <source>
        <strain evidence="5">LB-8</strain>
    </source>
</reference>
<organism evidence="5 6">
    <name type="scientific">Paraflavisolibacter caeni</name>
    <dbReference type="NCBI Taxonomy" id="2982496"/>
    <lineage>
        <taxon>Bacteria</taxon>
        <taxon>Pseudomonadati</taxon>
        <taxon>Bacteroidota</taxon>
        <taxon>Chitinophagia</taxon>
        <taxon>Chitinophagales</taxon>
        <taxon>Chitinophagaceae</taxon>
        <taxon>Paraflavisolibacter</taxon>
    </lineage>
</organism>
<evidence type="ECO:0000256" key="1">
    <source>
        <dbReference type="ARBA" id="ARBA00011073"/>
    </source>
</evidence>
<keyword evidence="6" id="KW-1185">Reference proteome</keyword>
<dbReference type="InterPro" id="IPR036852">
    <property type="entry name" value="Peptidase_S8/S53_dom_sf"/>
</dbReference>
<dbReference type="GO" id="GO:0004252">
    <property type="term" value="F:serine-type endopeptidase activity"/>
    <property type="evidence" value="ECO:0007669"/>
    <property type="project" value="InterPro"/>
</dbReference>
<dbReference type="InterPro" id="IPR000209">
    <property type="entry name" value="Peptidase_S8/S53_dom"/>
</dbReference>
<dbReference type="GO" id="GO:0006508">
    <property type="term" value="P:proteolysis"/>
    <property type="evidence" value="ECO:0007669"/>
    <property type="project" value="InterPro"/>
</dbReference>
<evidence type="ECO:0000313" key="6">
    <source>
        <dbReference type="Proteomes" id="UP001155483"/>
    </source>
</evidence>
<dbReference type="Pfam" id="PF18962">
    <property type="entry name" value="Por_Secre_tail"/>
    <property type="match status" value="1"/>
</dbReference>
<sequence length="867" mass="95212">MLRSSILMISFFFFLVSFAQKDTSRFRYRQLSVDLQRLISKKEKDSVEIVVAINKDSSLPRTGLKFRLLEHYLPANIIKIKVKQDQLEEVLKLFNPKFASISHQPKEELTTGSLDISLNKLNYAHSLLPEVNGEGVVISIKEQQFDSTDIDYQNRYFNSGRAANSMTTHASIMATIAAGAANSSPFAMGAAPASTITSSSFSSLLPDPDSVFQKYNITIQNHSYGTAVESFYGNEAFAYDVSATNNPGLLHVFSSGNSGDTSGSNGLYVGLKGYGNLTGNFKHAKNILTVGAVDSFNVVESRSSKGPAFDGRVKPELVAFGADGSSGAAAMVSGAIALVQQAYRNSHSGITPDAALVKAVIINSADDIGNLHVDYSSGYGSLNAWKAVSTVLENRILSDSVSSGASKTFPISIPAGVLQLKVTVAWTDVPAAPNAVKALVNDVDAKLLSPATNESWLPWVLSSFPHVDSLQRPAHRMLDTLNNVEQITIDHPQPGIYLLQVKGTRITTDRQKIFAAIQMDTANSFTWTFPSNGSQIIAGDNNILRWQTDLAGAAKLEYSYDGSNWQTISDRVSLEKAYYRWQAPDVMKKAILRMSVNSLPEVISDTFVISKQTRVQVGFNCEDSFLLYWNALPAISNYQIYRLGDQYLQPVTAAQDTFIVVQKSQDQSLFYAVAPVVDGLPGIKSYTINYAALGVGCYLRGFYVLEKTDAFVVLKAELGSLYNVIQITLQKRIGNNFVDVSSISSPLDLSFLFRDSTLVQGIQYYRLQLRLLNGAAVYSEIVPVFHFSSLPVVVYPNPVQQGIPVSLLTSEPGRYQIDIIDVQGRKVKEYKLQNQEERIPLILSKGIYFIRILSDEGKVGVQKLVVY</sequence>
<comment type="similarity">
    <text evidence="1 2">Belongs to the peptidase S8 family.</text>
</comment>
<feature type="domain" description="Peptidase S8/S53" evidence="3">
    <location>
        <begin position="134"/>
        <end position="380"/>
    </location>
</feature>
<dbReference type="SUPFAM" id="SSF49785">
    <property type="entry name" value="Galactose-binding domain-like"/>
    <property type="match status" value="1"/>
</dbReference>
<dbReference type="Pfam" id="PF00082">
    <property type="entry name" value="Peptidase_S8"/>
    <property type="match status" value="1"/>
</dbReference>
<protein>
    <submittedName>
        <fullName evidence="5">S8 family peptidase</fullName>
    </submittedName>
</protein>
<name>A0A9X2XNH6_9BACT</name>
<reference evidence="5" key="1">
    <citation type="submission" date="2022-09" db="EMBL/GenBank/DDBJ databases">
        <authorList>
            <person name="Yuan C."/>
            <person name="Ke Z."/>
        </authorList>
    </citation>
    <scope>NUCLEOTIDE SEQUENCE</scope>
    <source>
        <strain evidence="5">LB-8</strain>
    </source>
</reference>
<dbReference type="SUPFAM" id="SSF52743">
    <property type="entry name" value="Subtilisin-like"/>
    <property type="match status" value="1"/>
</dbReference>
<dbReference type="InterPro" id="IPR026444">
    <property type="entry name" value="Secre_tail"/>
</dbReference>
<dbReference type="EMBL" id="JAOTIF010000001">
    <property type="protein sequence ID" value="MCU7548234.1"/>
    <property type="molecule type" value="Genomic_DNA"/>
</dbReference>
<evidence type="ECO:0000259" key="4">
    <source>
        <dbReference type="Pfam" id="PF18962"/>
    </source>
</evidence>
<dbReference type="Gene3D" id="3.40.50.200">
    <property type="entry name" value="Peptidase S8/S53 domain"/>
    <property type="match status" value="1"/>
</dbReference>
<evidence type="ECO:0000313" key="5">
    <source>
        <dbReference type="EMBL" id="MCU7548234.1"/>
    </source>
</evidence>
<dbReference type="NCBIfam" id="TIGR04183">
    <property type="entry name" value="Por_Secre_tail"/>
    <property type="match status" value="1"/>
</dbReference>